<dbReference type="EMBL" id="JACAZH010000060">
    <property type="protein sequence ID" value="KAF7331186.1"/>
    <property type="molecule type" value="Genomic_DNA"/>
</dbReference>
<dbReference type="AlphaFoldDB" id="A0A8H6WZ89"/>
<keyword evidence="2" id="KW-1185">Reference proteome</keyword>
<evidence type="ECO:0008006" key="3">
    <source>
        <dbReference type="Google" id="ProtNLM"/>
    </source>
</evidence>
<accession>A0A8H6WZ89</accession>
<gene>
    <name evidence="1" type="ORF">MSAN_02437200</name>
</gene>
<protein>
    <recommendedName>
        <fullName evidence="3">SAM domain-containing protein</fullName>
    </recommendedName>
</protein>
<name>A0A8H6WZ89_9AGAR</name>
<proteinExistence type="predicted"/>
<dbReference type="OrthoDB" id="3025659at2759"/>
<comment type="caution">
    <text evidence="1">The sequence shown here is derived from an EMBL/GenBank/DDBJ whole genome shotgun (WGS) entry which is preliminary data.</text>
</comment>
<organism evidence="1 2">
    <name type="scientific">Mycena sanguinolenta</name>
    <dbReference type="NCBI Taxonomy" id="230812"/>
    <lineage>
        <taxon>Eukaryota</taxon>
        <taxon>Fungi</taxon>
        <taxon>Dikarya</taxon>
        <taxon>Basidiomycota</taxon>
        <taxon>Agaricomycotina</taxon>
        <taxon>Agaricomycetes</taxon>
        <taxon>Agaricomycetidae</taxon>
        <taxon>Agaricales</taxon>
        <taxon>Marasmiineae</taxon>
        <taxon>Mycenaceae</taxon>
        <taxon>Mycena</taxon>
    </lineage>
</organism>
<sequence length="173" mass="18656">MASIKTDLDAIPQSSRSSRFINSGDIASILDKHNTALNRLIADWTCKTVQEITEYFRELSLTKILYTGGIGGDGGPGDVNGGDGGVGRAPKFGKQLLVPEATGIHMPAIPLDNFCEKYDLSNNLRSRLEDSGFETVAGIFEASPGDLKDAGFKAGQVNEVKRALKDFLHDQKL</sequence>
<evidence type="ECO:0000313" key="2">
    <source>
        <dbReference type="Proteomes" id="UP000623467"/>
    </source>
</evidence>
<reference evidence="1" key="1">
    <citation type="submission" date="2020-05" db="EMBL/GenBank/DDBJ databases">
        <title>Mycena genomes resolve the evolution of fungal bioluminescence.</title>
        <authorList>
            <person name="Tsai I.J."/>
        </authorList>
    </citation>
    <scope>NUCLEOTIDE SEQUENCE</scope>
    <source>
        <strain evidence="1">160909Yilan</strain>
    </source>
</reference>
<dbReference type="Proteomes" id="UP000623467">
    <property type="component" value="Unassembled WGS sequence"/>
</dbReference>
<evidence type="ECO:0000313" key="1">
    <source>
        <dbReference type="EMBL" id="KAF7331186.1"/>
    </source>
</evidence>